<evidence type="ECO:0000313" key="1">
    <source>
        <dbReference type="EMBL" id="SNT12335.1"/>
    </source>
</evidence>
<organism evidence="1 2">
    <name type="scientific">Rhodococcoides kyotonense</name>
    <dbReference type="NCBI Taxonomy" id="398843"/>
    <lineage>
        <taxon>Bacteria</taxon>
        <taxon>Bacillati</taxon>
        <taxon>Actinomycetota</taxon>
        <taxon>Actinomycetes</taxon>
        <taxon>Mycobacteriales</taxon>
        <taxon>Nocardiaceae</taxon>
        <taxon>Rhodococcoides</taxon>
    </lineage>
</organism>
<proteinExistence type="predicted"/>
<gene>
    <name evidence="1" type="ORF">SAMN05421642_109216</name>
</gene>
<reference evidence="2" key="1">
    <citation type="submission" date="2017-06" db="EMBL/GenBank/DDBJ databases">
        <authorList>
            <person name="Varghese N."/>
            <person name="Submissions S."/>
        </authorList>
    </citation>
    <scope>NUCLEOTIDE SEQUENCE [LARGE SCALE GENOMIC DNA]</scope>
    <source>
        <strain evidence="2">JCM 23211</strain>
    </source>
</reference>
<dbReference type="OrthoDB" id="4458910at2"/>
<keyword evidence="2" id="KW-1185">Reference proteome</keyword>
<evidence type="ECO:0000313" key="2">
    <source>
        <dbReference type="Proteomes" id="UP000198327"/>
    </source>
</evidence>
<dbReference type="RefSeq" id="WP_089248216.1">
    <property type="nucleotide sequence ID" value="NZ_FZOW01000009.1"/>
</dbReference>
<dbReference type="Proteomes" id="UP000198327">
    <property type="component" value="Unassembled WGS sequence"/>
</dbReference>
<dbReference type="EMBL" id="FZOW01000009">
    <property type="protein sequence ID" value="SNT12335.1"/>
    <property type="molecule type" value="Genomic_DNA"/>
</dbReference>
<sequence length="175" mass="19041">MDFTAVTLGAAAKALRDTVIPAAVASGQAQAAEQAMLVMDAILFARDRVDLVAARRRYEVVSTTEAIEILSADPDVASLTFDENLDDIVRASKKLTGDASATATSYSEMSYRLGRTLDAICEAADTLEPDARRRIESAVLQHGMRRIELDRSWLIPLGFDPQPSTVVPMESLLER</sequence>
<protein>
    <submittedName>
        <fullName evidence="1">Uncharacterized protein</fullName>
    </submittedName>
</protein>
<dbReference type="AlphaFoldDB" id="A0A239K2N0"/>
<name>A0A239K2N0_9NOCA</name>
<accession>A0A239K2N0</accession>